<proteinExistence type="predicted"/>
<dbReference type="EC" id="2.6.1.42" evidence="1"/>
<protein>
    <submittedName>
        <fullName evidence="1">Aminotransferase class IV protein</fullName>
        <ecNumber evidence="1">2.6.1.42</ecNumber>
    </submittedName>
</protein>
<organism evidence="1 2">
    <name type="scientific">Dioscorea alata</name>
    <name type="common">Purple yam</name>
    <dbReference type="NCBI Taxonomy" id="55571"/>
    <lineage>
        <taxon>Eukaryota</taxon>
        <taxon>Viridiplantae</taxon>
        <taxon>Streptophyta</taxon>
        <taxon>Embryophyta</taxon>
        <taxon>Tracheophyta</taxon>
        <taxon>Spermatophyta</taxon>
        <taxon>Magnoliopsida</taxon>
        <taxon>Liliopsida</taxon>
        <taxon>Dioscoreales</taxon>
        <taxon>Dioscoreaceae</taxon>
        <taxon>Dioscorea</taxon>
    </lineage>
</organism>
<keyword evidence="1" id="KW-0032">Aminotransferase</keyword>
<accession>A0ACB7V0S9</accession>
<gene>
    <name evidence="1" type="ORF">IHE45_12G026500</name>
</gene>
<dbReference type="Proteomes" id="UP000827976">
    <property type="component" value="Chromosome 12"/>
</dbReference>
<keyword evidence="2" id="KW-1185">Reference proteome</keyword>
<keyword evidence="1" id="KW-0808">Transferase</keyword>
<comment type="caution">
    <text evidence="1">The sequence shown here is derived from an EMBL/GenBank/DDBJ whole genome shotgun (WGS) entry which is preliminary data.</text>
</comment>
<evidence type="ECO:0000313" key="1">
    <source>
        <dbReference type="EMBL" id="KAH7666912.1"/>
    </source>
</evidence>
<dbReference type="EMBL" id="CM037022">
    <property type="protein sequence ID" value="KAH7666912.1"/>
    <property type="molecule type" value="Genomic_DNA"/>
</dbReference>
<name>A0ACB7V0S9_DIOAL</name>
<sequence>MEVLDEPLYGNFLKITGVECPYPRDLRSKMESDGNTIIKKVIYGPGKKKYRYSKNMAAQRLPNLTKDLMKKGKHFILIRNPLYILTSFNKVMPPSFLELGWAELVSIYCEQCELGNPPPVIDAEDLRQNPEVVLNDLCHDLGIPFQKSMLKWEAGPKPIDGLWAPWWYKDVHKSTGFTTSRRTYSMPFSSELYDLLEQSLPFYNMLKRHTRQKSSFGPPLPLPSFLIPANEKLLAWVGDELLPHNCAKVSIFDSVVQGVDVLWEGLCVYDRKVFTLEEHLDRLLYSAKALAFNNAPNREEIKGAIFKTLISNGMFDNAYIRLTLTRGKKVTSGMSATFNLNGCTLIVLAEWKQPVYGNSSGIKLVTVSTSRNSSICMNSMIHHNNLINNGLAKIEGKVANASDAIILDKDGFVSKANPTNIFLVKKGQVSTPLADYRLPGITRETVVELVRKENIGLHERRISLSEFHAADEVLITGTMGELIPVVMIDGRVIGTGEVGPVTKQIQNAYKVLMTNSGVPIPKHVEA</sequence>
<reference evidence="2" key="1">
    <citation type="journal article" date="2022" name="Nat. Commun.">
        <title>Chromosome evolution and the genetic basis of agronomically important traits in greater yam.</title>
        <authorList>
            <person name="Bredeson J.V."/>
            <person name="Lyons J.B."/>
            <person name="Oniyinde I.O."/>
            <person name="Okereke N.R."/>
            <person name="Kolade O."/>
            <person name="Nnabue I."/>
            <person name="Nwadili C.O."/>
            <person name="Hribova E."/>
            <person name="Parker M."/>
            <person name="Nwogha J."/>
            <person name="Shu S."/>
            <person name="Carlson J."/>
            <person name="Kariba R."/>
            <person name="Muthemba S."/>
            <person name="Knop K."/>
            <person name="Barton G.J."/>
            <person name="Sherwood A.V."/>
            <person name="Lopez-Montes A."/>
            <person name="Asiedu R."/>
            <person name="Jamnadass R."/>
            <person name="Muchugi A."/>
            <person name="Goodstein D."/>
            <person name="Egesi C.N."/>
            <person name="Featherston J."/>
            <person name="Asfaw A."/>
            <person name="Simpson G.G."/>
            <person name="Dolezel J."/>
            <person name="Hendre P.S."/>
            <person name="Van Deynze A."/>
            <person name="Kumar P.L."/>
            <person name="Obidiegwu J.E."/>
            <person name="Bhattacharjee R."/>
            <person name="Rokhsar D.S."/>
        </authorList>
    </citation>
    <scope>NUCLEOTIDE SEQUENCE [LARGE SCALE GENOMIC DNA]</scope>
    <source>
        <strain evidence="2">cv. TDa95/00328</strain>
    </source>
</reference>
<evidence type="ECO:0000313" key="2">
    <source>
        <dbReference type="Proteomes" id="UP000827976"/>
    </source>
</evidence>